<feature type="transmembrane region" description="Helical" evidence="8">
    <location>
        <begin position="119"/>
        <end position="139"/>
    </location>
</feature>
<dbReference type="InterPro" id="IPR037294">
    <property type="entry name" value="ABC_BtuC-like"/>
</dbReference>
<name>A0A1I6A1J2_9BACI</name>
<protein>
    <submittedName>
        <fullName evidence="9">Iron complex transport system permease protein</fullName>
    </submittedName>
</protein>
<dbReference type="InterPro" id="IPR000522">
    <property type="entry name" value="ABC_transptr_permease_BtuC"/>
</dbReference>
<evidence type="ECO:0000313" key="10">
    <source>
        <dbReference type="Proteomes" id="UP000182762"/>
    </source>
</evidence>
<feature type="transmembrane region" description="Helical" evidence="8">
    <location>
        <begin position="239"/>
        <end position="266"/>
    </location>
</feature>
<keyword evidence="3" id="KW-0813">Transport</keyword>
<feature type="transmembrane region" description="Helical" evidence="8">
    <location>
        <begin position="193"/>
        <end position="213"/>
    </location>
</feature>
<proteinExistence type="inferred from homology"/>
<comment type="subcellular location">
    <subcellularLocation>
        <location evidence="1">Cell membrane</location>
        <topology evidence="1">Multi-pass membrane protein</topology>
    </subcellularLocation>
</comment>
<keyword evidence="7 8" id="KW-0472">Membrane</keyword>
<dbReference type="GeneID" id="93711081"/>
<dbReference type="Gene3D" id="1.10.3470.10">
    <property type="entry name" value="ABC transporter involved in vitamin B12 uptake, BtuC"/>
    <property type="match status" value="1"/>
</dbReference>
<keyword evidence="5 8" id="KW-0812">Transmembrane</keyword>
<dbReference type="PANTHER" id="PTHR30472:SF65">
    <property type="entry name" value="SIDEROPHORE TRANSPORT SYSTEM PERMEASE PROTEIN YFIZ-RELATED"/>
    <property type="match status" value="1"/>
</dbReference>
<dbReference type="PANTHER" id="PTHR30472">
    <property type="entry name" value="FERRIC ENTEROBACTIN TRANSPORT SYSTEM PERMEASE PROTEIN"/>
    <property type="match status" value="1"/>
</dbReference>
<dbReference type="EMBL" id="FOXX01000005">
    <property type="protein sequence ID" value="SFQ62576.1"/>
    <property type="molecule type" value="Genomic_DNA"/>
</dbReference>
<accession>A0A1I6A1J2</accession>
<feature type="transmembrane region" description="Helical" evidence="8">
    <location>
        <begin position="94"/>
        <end position="112"/>
    </location>
</feature>
<evidence type="ECO:0000256" key="1">
    <source>
        <dbReference type="ARBA" id="ARBA00004651"/>
    </source>
</evidence>
<dbReference type="RefSeq" id="WP_061804632.1">
    <property type="nucleotide sequence ID" value="NZ_FOXX01000005.1"/>
</dbReference>
<feature type="transmembrane region" description="Helical" evidence="8">
    <location>
        <begin position="278"/>
        <end position="303"/>
    </location>
</feature>
<feature type="transmembrane region" description="Helical" evidence="8">
    <location>
        <begin position="151"/>
        <end position="172"/>
    </location>
</feature>
<comment type="similarity">
    <text evidence="2">Belongs to the binding-protein-dependent transport system permease family. FecCD subfamily.</text>
</comment>
<dbReference type="CDD" id="cd06550">
    <property type="entry name" value="TM_ABC_iron-siderophores_like"/>
    <property type="match status" value="1"/>
</dbReference>
<evidence type="ECO:0000256" key="7">
    <source>
        <dbReference type="ARBA" id="ARBA00023136"/>
    </source>
</evidence>
<evidence type="ECO:0000256" key="2">
    <source>
        <dbReference type="ARBA" id="ARBA00007935"/>
    </source>
</evidence>
<feature type="transmembrane region" description="Helical" evidence="8">
    <location>
        <begin position="309"/>
        <end position="327"/>
    </location>
</feature>
<keyword evidence="6 8" id="KW-1133">Transmembrane helix</keyword>
<evidence type="ECO:0000256" key="5">
    <source>
        <dbReference type="ARBA" id="ARBA00022692"/>
    </source>
</evidence>
<dbReference type="Pfam" id="PF01032">
    <property type="entry name" value="FecCD"/>
    <property type="match status" value="1"/>
</dbReference>
<evidence type="ECO:0000256" key="3">
    <source>
        <dbReference type="ARBA" id="ARBA00022448"/>
    </source>
</evidence>
<feature type="transmembrane region" description="Helical" evidence="8">
    <location>
        <begin position="64"/>
        <end position="82"/>
    </location>
</feature>
<dbReference type="SUPFAM" id="SSF81345">
    <property type="entry name" value="ABC transporter involved in vitamin B12 uptake, BtuC"/>
    <property type="match status" value="1"/>
</dbReference>
<dbReference type="Proteomes" id="UP000182762">
    <property type="component" value="Unassembled WGS sequence"/>
</dbReference>
<evidence type="ECO:0000256" key="6">
    <source>
        <dbReference type="ARBA" id="ARBA00022989"/>
    </source>
</evidence>
<comment type="caution">
    <text evidence="9">The sequence shown here is derived from an EMBL/GenBank/DDBJ whole genome shotgun (WGS) entry which is preliminary data.</text>
</comment>
<keyword evidence="10" id="KW-1185">Reference proteome</keyword>
<evidence type="ECO:0000313" key="9">
    <source>
        <dbReference type="EMBL" id="SFQ62576.1"/>
    </source>
</evidence>
<sequence length="334" mass="35085">MNLSTPLQRSLGLFLLILLLILCMCLSVLMGYTNTGIHTVINAVSHFNGSNEQIVVRTVRIPRALIATAIGSSLAISGLLLQALTKNPLASPDIIGFNAGASFFIVIGLMLFSINSLQGFTWLAFLGAAFSGIIVYLLASAGRDGLTPMKLTLAGAAIAAMFASLTQGLLVLDEQALEQMLFWLSGSVQGRDLSLLQAVLPYLVGATAVSLFLGGKLNTLAMGEEVALGLGQRTGTVKLITAVVTILLAGGAVAVAGPIGFVGIIIPQLARFVIGNDYRWLIPYSGVLGAVLLLLADIGARYVIMPEEVPVGIMTAILGTPFFIYIARRKGEVL</sequence>
<reference evidence="9 10" key="1">
    <citation type="submission" date="2016-10" db="EMBL/GenBank/DDBJ databases">
        <authorList>
            <person name="Varghese N."/>
            <person name="Submissions S."/>
        </authorList>
    </citation>
    <scope>NUCLEOTIDE SEQUENCE [LARGE SCALE GENOMIC DNA]</scope>
    <source>
        <strain evidence="9 10">DSM 13796</strain>
    </source>
</reference>
<evidence type="ECO:0000256" key="4">
    <source>
        <dbReference type="ARBA" id="ARBA00022475"/>
    </source>
</evidence>
<keyword evidence="4" id="KW-1003">Cell membrane</keyword>
<evidence type="ECO:0000256" key="8">
    <source>
        <dbReference type="SAM" id="Phobius"/>
    </source>
</evidence>
<organism evidence="9 10">
    <name type="scientific">Priestia endophytica DSM 13796</name>
    <dbReference type="NCBI Taxonomy" id="1121089"/>
    <lineage>
        <taxon>Bacteria</taxon>
        <taxon>Bacillati</taxon>
        <taxon>Bacillota</taxon>
        <taxon>Bacilli</taxon>
        <taxon>Bacillales</taxon>
        <taxon>Bacillaceae</taxon>
        <taxon>Priestia</taxon>
    </lineage>
</organism>
<gene>
    <name evidence="9" type="ORF">SAMN02745910_02429</name>
</gene>
<feature type="transmembrane region" description="Helical" evidence="8">
    <location>
        <begin position="12"/>
        <end position="32"/>
    </location>
</feature>